<dbReference type="GO" id="GO:0006779">
    <property type="term" value="P:porphyrin-containing compound biosynthetic process"/>
    <property type="evidence" value="ECO:0007669"/>
    <property type="project" value="InterPro"/>
</dbReference>
<dbReference type="SUPFAM" id="SSF51726">
    <property type="entry name" value="UROD/MetE-like"/>
    <property type="match status" value="1"/>
</dbReference>
<proteinExistence type="predicted"/>
<comment type="caution">
    <text evidence="2">The sequence shown here is derived from an EMBL/GenBank/DDBJ whole genome shotgun (WGS) entry which is preliminary data.</text>
</comment>
<evidence type="ECO:0000313" key="3">
    <source>
        <dbReference type="Proteomes" id="UP000824263"/>
    </source>
</evidence>
<reference evidence="2" key="2">
    <citation type="submission" date="2021-04" db="EMBL/GenBank/DDBJ databases">
        <authorList>
            <person name="Gilroy R."/>
        </authorList>
    </citation>
    <scope>NUCLEOTIDE SEQUENCE</scope>
    <source>
        <strain evidence="2">ChiSxjej1B13-11762</strain>
    </source>
</reference>
<dbReference type="Gene3D" id="3.20.20.210">
    <property type="match status" value="1"/>
</dbReference>
<dbReference type="PANTHER" id="PTHR47099:SF1">
    <property type="entry name" value="METHYLCOBAMIDE:COM METHYLTRANSFERASE MTBA"/>
    <property type="match status" value="1"/>
</dbReference>
<sequence>MDREELYRELSKQTEEMSAGERMEAYLQGEEVDFQPFGFLSPEDALTHIWGYTKGEVKRSFEVRQELIRRKKEEYGIEGIGIPLGLRGMAEVMGSKLNYPEDRVDYVETHVLQDYGDLDALEEMEIRESPLLLERLEEGKRLLEKFPGMEISTDCAGPFSTAISVRPIEKVLRDIQREPEKLHRLLRLCVRNSLIWIDMFYKETGSAAVGIADPVTTSDILGKKYFQEFSQPYIKELIGGIEKITGQKPSVHICGHTRKIWDGLMEAGVANFSIDNCESMEEAKNVMGDRVFLSGNVDPVDVLQKGTIHDVIQAVKRCLLEGSDNPCGYMLMSGCQVPMGTPRENMDAYIYAARKYGARAKLGRLPEGLAGEE</sequence>
<dbReference type="InterPro" id="IPR052024">
    <property type="entry name" value="Methanogen_methyltrans"/>
</dbReference>
<reference evidence="2" key="1">
    <citation type="journal article" date="2021" name="PeerJ">
        <title>Extensive microbial diversity within the chicken gut microbiome revealed by metagenomics and culture.</title>
        <authorList>
            <person name="Gilroy R."/>
            <person name="Ravi A."/>
            <person name="Getino M."/>
            <person name="Pursley I."/>
            <person name="Horton D.L."/>
            <person name="Alikhan N.F."/>
            <person name="Baker D."/>
            <person name="Gharbi K."/>
            <person name="Hall N."/>
            <person name="Watson M."/>
            <person name="Adriaenssens E.M."/>
            <person name="Foster-Nyarko E."/>
            <person name="Jarju S."/>
            <person name="Secka A."/>
            <person name="Antonio M."/>
            <person name="Oren A."/>
            <person name="Chaudhuri R.R."/>
            <person name="La Ragione R."/>
            <person name="Hildebrand F."/>
            <person name="Pallen M.J."/>
        </authorList>
    </citation>
    <scope>NUCLEOTIDE SEQUENCE</scope>
    <source>
        <strain evidence="2">ChiSxjej1B13-11762</strain>
    </source>
</reference>
<name>A0A9D1UD71_9FIRM</name>
<dbReference type="AlphaFoldDB" id="A0A9D1UD71"/>
<accession>A0A9D1UD71</accession>
<dbReference type="InterPro" id="IPR000257">
    <property type="entry name" value="Uroporphyrinogen_deCOase"/>
</dbReference>
<gene>
    <name evidence="2" type="ORF">H9873_04340</name>
</gene>
<dbReference type="GO" id="GO:0004853">
    <property type="term" value="F:uroporphyrinogen decarboxylase activity"/>
    <property type="evidence" value="ECO:0007669"/>
    <property type="project" value="InterPro"/>
</dbReference>
<feature type="domain" description="Uroporphyrinogen decarboxylase (URO-D)" evidence="1">
    <location>
        <begin position="21"/>
        <end position="356"/>
    </location>
</feature>
<dbReference type="Proteomes" id="UP000824263">
    <property type="component" value="Unassembled WGS sequence"/>
</dbReference>
<evidence type="ECO:0000259" key="1">
    <source>
        <dbReference type="Pfam" id="PF01208"/>
    </source>
</evidence>
<dbReference type="CDD" id="cd03465">
    <property type="entry name" value="URO-D_like"/>
    <property type="match status" value="1"/>
</dbReference>
<dbReference type="InterPro" id="IPR038071">
    <property type="entry name" value="UROD/MetE-like_sf"/>
</dbReference>
<evidence type="ECO:0000313" key="2">
    <source>
        <dbReference type="EMBL" id="HIW83534.1"/>
    </source>
</evidence>
<dbReference type="Pfam" id="PF01208">
    <property type="entry name" value="URO-D"/>
    <property type="match status" value="1"/>
</dbReference>
<protein>
    <submittedName>
        <fullName evidence="2">Uroporphyrinogen decarboxylase family protein</fullName>
    </submittedName>
</protein>
<dbReference type="EMBL" id="DXGF01000081">
    <property type="protein sequence ID" value="HIW83534.1"/>
    <property type="molecule type" value="Genomic_DNA"/>
</dbReference>
<organism evidence="2 3">
    <name type="scientific">Candidatus Dorea gallistercoris</name>
    <dbReference type="NCBI Taxonomy" id="2838542"/>
    <lineage>
        <taxon>Bacteria</taxon>
        <taxon>Bacillati</taxon>
        <taxon>Bacillota</taxon>
        <taxon>Clostridia</taxon>
        <taxon>Lachnospirales</taxon>
        <taxon>Lachnospiraceae</taxon>
        <taxon>Dorea</taxon>
    </lineage>
</organism>
<dbReference type="PANTHER" id="PTHR47099">
    <property type="entry name" value="METHYLCOBAMIDE:COM METHYLTRANSFERASE MTBA"/>
    <property type="match status" value="1"/>
</dbReference>